<evidence type="ECO:0000313" key="3">
    <source>
        <dbReference type="Proteomes" id="UP001176521"/>
    </source>
</evidence>
<dbReference type="Proteomes" id="UP001176521">
    <property type="component" value="Unassembled WGS sequence"/>
</dbReference>
<protein>
    <submittedName>
        <fullName evidence="2">Uncharacterized protein</fullName>
    </submittedName>
</protein>
<feature type="compositionally biased region" description="Acidic residues" evidence="1">
    <location>
        <begin position="323"/>
        <end position="342"/>
    </location>
</feature>
<comment type="caution">
    <text evidence="2">The sequence shown here is derived from an EMBL/GenBank/DDBJ whole genome shotgun (WGS) entry which is preliminary data.</text>
</comment>
<feature type="compositionally biased region" description="Pro residues" evidence="1">
    <location>
        <begin position="523"/>
        <end position="536"/>
    </location>
</feature>
<accession>A0AAN6JHL1</accession>
<evidence type="ECO:0000313" key="2">
    <source>
        <dbReference type="EMBL" id="KAK0522538.1"/>
    </source>
</evidence>
<feature type="region of interest" description="Disordered" evidence="1">
    <location>
        <begin position="515"/>
        <end position="536"/>
    </location>
</feature>
<gene>
    <name evidence="2" type="ORF">OC842_006437</name>
</gene>
<feature type="region of interest" description="Disordered" evidence="1">
    <location>
        <begin position="587"/>
        <end position="640"/>
    </location>
</feature>
<feature type="region of interest" description="Disordered" evidence="1">
    <location>
        <begin position="323"/>
        <end position="344"/>
    </location>
</feature>
<feature type="region of interest" description="Disordered" evidence="1">
    <location>
        <begin position="1"/>
        <end position="48"/>
    </location>
</feature>
<proteinExistence type="predicted"/>
<sequence>MSVAGPSKRRDEELSRSGGRPAKRARQGLGTTRTPQAGRSVPPTTARRKTLTDLPVELLYTVLVVSANSELALVSRRLQAVLQHAPPQIRAAFLVSRLWQHTCNTLVPPSSFSRRQGGSLGLHDAEFVQAFIDLWPAPVAAPPRLIDPRDLLHRQDLSVPPWHEVQYFERGNERRRLPTGVKDPLGFALRFPICSCAVIDAFSAMLHQIPTFREAARMATHNGRLRIKAVPAHVVSRLVPPRASASPANPPNAVGRDAPRAQTSGLYDLVSQLGQGPRPPEPALRLFLRLLFWHLASYVEMPTEPRPPGEPMLEMLRAPLVPIDDDGNGGAAAEDDQGDDMGTEGSDLDAHLPAEDRAILQAADDRNLWALRLVRRFERKRLRSPQPQQSFLPPIFLPENWVQAGGSHSQQNHHAPPRLGTQPLFVQDVGTDRDDADFVASYLVAEGWVEGLRYVVKSETPDEAILESRVCNEIARALFEEGVVGTRREPSGLAELDRRRIMGVDELLLPGPSCTLSHAPTSAPSPGPTPSAPAPAPSHILFARPERVVHPSLLRFAVQQGQFDVVDYLMHEHGLTPDMQTLHALERRRRKRQKEQQEQHQHRTRREGHGLSRPVAAAAAAAAAASSASSSASGRYPWTS</sequence>
<reference evidence="2" key="1">
    <citation type="journal article" date="2023" name="PhytoFront">
        <title>Draft Genome Resources of Seven Strains of Tilletia horrida, Causal Agent of Kernel Smut of Rice.</title>
        <authorList>
            <person name="Khanal S."/>
            <person name="Antony Babu S."/>
            <person name="Zhou X.G."/>
        </authorList>
    </citation>
    <scope>NUCLEOTIDE SEQUENCE</scope>
    <source>
        <strain evidence="2">TX3</strain>
    </source>
</reference>
<dbReference type="AlphaFoldDB" id="A0AAN6JHL1"/>
<organism evidence="2 3">
    <name type="scientific">Tilletia horrida</name>
    <dbReference type="NCBI Taxonomy" id="155126"/>
    <lineage>
        <taxon>Eukaryota</taxon>
        <taxon>Fungi</taxon>
        <taxon>Dikarya</taxon>
        <taxon>Basidiomycota</taxon>
        <taxon>Ustilaginomycotina</taxon>
        <taxon>Exobasidiomycetes</taxon>
        <taxon>Tilletiales</taxon>
        <taxon>Tilletiaceae</taxon>
        <taxon>Tilletia</taxon>
    </lineage>
</organism>
<dbReference type="EMBL" id="JAPDMQ010000579">
    <property type="protein sequence ID" value="KAK0522538.1"/>
    <property type="molecule type" value="Genomic_DNA"/>
</dbReference>
<keyword evidence="3" id="KW-1185">Reference proteome</keyword>
<evidence type="ECO:0000256" key="1">
    <source>
        <dbReference type="SAM" id="MobiDB-lite"/>
    </source>
</evidence>
<name>A0AAN6JHL1_9BASI</name>
<feature type="compositionally biased region" description="Low complexity" evidence="1">
    <location>
        <begin position="616"/>
        <end position="633"/>
    </location>
</feature>